<dbReference type="Proteomes" id="UP000179129">
    <property type="component" value="Unassembled WGS sequence"/>
</dbReference>
<proteinExistence type="inferred from homology"/>
<name>A0A1F5YTJ1_9BACT</name>
<accession>A0A1F5YTJ1</accession>
<dbReference type="EMBL" id="MFIX01000155">
    <property type="protein sequence ID" value="OGG03232.1"/>
    <property type="molecule type" value="Genomic_DNA"/>
</dbReference>
<comment type="similarity">
    <text evidence="2">Belongs to the glycosyl hydrolase 20 family.</text>
</comment>
<dbReference type="PRINTS" id="PR00738">
    <property type="entry name" value="GLHYDRLASE20"/>
</dbReference>
<dbReference type="PANTHER" id="PTHR22600:SF57">
    <property type="entry name" value="BETA-N-ACETYLHEXOSAMINIDASE"/>
    <property type="match status" value="1"/>
</dbReference>
<dbReference type="Pfam" id="PF00728">
    <property type="entry name" value="Glyco_hydro_20"/>
    <property type="match status" value="1"/>
</dbReference>
<dbReference type="GO" id="GO:0030203">
    <property type="term" value="P:glycosaminoglycan metabolic process"/>
    <property type="evidence" value="ECO:0007669"/>
    <property type="project" value="TreeGrafter"/>
</dbReference>
<dbReference type="AlphaFoldDB" id="A0A1F5YTJ1"/>
<evidence type="ECO:0000256" key="3">
    <source>
        <dbReference type="ARBA" id="ARBA00012663"/>
    </source>
</evidence>
<gene>
    <name evidence="7" type="ORF">A3F83_04350</name>
</gene>
<dbReference type="STRING" id="1817867.A3F83_04350"/>
<evidence type="ECO:0000256" key="4">
    <source>
        <dbReference type="ARBA" id="ARBA00022801"/>
    </source>
</evidence>
<dbReference type="GO" id="GO:0004563">
    <property type="term" value="F:beta-N-acetylhexosaminidase activity"/>
    <property type="evidence" value="ECO:0007669"/>
    <property type="project" value="UniProtKB-EC"/>
</dbReference>
<dbReference type="EC" id="3.2.1.52" evidence="3"/>
<dbReference type="InterPro" id="IPR017853">
    <property type="entry name" value="GH"/>
</dbReference>
<evidence type="ECO:0000256" key="5">
    <source>
        <dbReference type="PIRSR" id="PIRSR625705-1"/>
    </source>
</evidence>
<evidence type="ECO:0000256" key="1">
    <source>
        <dbReference type="ARBA" id="ARBA00001231"/>
    </source>
</evidence>
<dbReference type="PANTHER" id="PTHR22600">
    <property type="entry name" value="BETA-HEXOSAMINIDASE"/>
    <property type="match status" value="1"/>
</dbReference>
<feature type="domain" description="Glycoside hydrolase family 20 catalytic" evidence="6">
    <location>
        <begin position="16"/>
        <end position="371"/>
    </location>
</feature>
<dbReference type="GO" id="GO:0016020">
    <property type="term" value="C:membrane"/>
    <property type="evidence" value="ECO:0007669"/>
    <property type="project" value="TreeGrafter"/>
</dbReference>
<keyword evidence="4" id="KW-0378">Hydrolase</keyword>
<dbReference type="CDD" id="cd06563">
    <property type="entry name" value="GH20_chitobiase-like"/>
    <property type="match status" value="1"/>
</dbReference>
<comment type="caution">
    <text evidence="7">The sequence shown here is derived from an EMBL/GenBank/DDBJ whole genome shotgun (WGS) entry which is preliminary data.</text>
</comment>
<organism evidence="7 8">
    <name type="scientific">Candidatus Glassbacteria bacterium RIFCSPLOWO2_12_FULL_58_11</name>
    <dbReference type="NCBI Taxonomy" id="1817867"/>
    <lineage>
        <taxon>Bacteria</taxon>
        <taxon>Candidatus Glassiibacteriota</taxon>
    </lineage>
</organism>
<comment type="catalytic activity">
    <reaction evidence="1">
        <text>Hydrolysis of terminal non-reducing N-acetyl-D-hexosamine residues in N-acetyl-beta-D-hexosaminides.</text>
        <dbReference type="EC" id="3.2.1.52"/>
    </reaction>
</comment>
<protein>
    <recommendedName>
        <fullName evidence="3">beta-N-acetylhexosaminidase</fullName>
        <ecNumber evidence="3">3.2.1.52</ecNumber>
    </recommendedName>
</protein>
<dbReference type="GO" id="GO:0005975">
    <property type="term" value="P:carbohydrate metabolic process"/>
    <property type="evidence" value="ECO:0007669"/>
    <property type="project" value="InterPro"/>
</dbReference>
<dbReference type="SUPFAM" id="SSF51445">
    <property type="entry name" value="(Trans)glycosidases"/>
    <property type="match status" value="1"/>
</dbReference>
<sequence length="402" mass="45868">MDWGAPAVRIKDQPRFGWRAYLQDEARWFHGLEALKLLLDQMALLKMNVFNLYLTDDQGWRIEIKRYPRLTEIGSKRTDSQTGGWNSEERFGKLHSGFYTQEEIREIVRYAAERHITVVPVISMPGHASAAIAAYPEMGTDGKPVEVAVTFGKKYDTFNVADEKVYTFLENILDEVMELFPSRVIHLGGDEVIFDQWMASPMVKALMEREGLSGPAQVQMYFTNRMSQFLESRGRRMMGWNEILGDDLHGLIKQAGGKEVVEQSDGRALAKGAVVHFWKGSLELAERAAREGHDIVNSLHSATYLDYTYEEIPLAKAYAFDPIPSGLEQKYQAHVLGSGCQMWGEWVPTLQRLEYQTFPRIAAYAEVDWTAPERKDFSGFSGRLNLQKKRWDIQGIGYAPDH</sequence>
<evidence type="ECO:0000259" key="6">
    <source>
        <dbReference type="Pfam" id="PF00728"/>
    </source>
</evidence>
<dbReference type="Gene3D" id="3.20.20.80">
    <property type="entry name" value="Glycosidases"/>
    <property type="match status" value="1"/>
</dbReference>
<feature type="active site" description="Proton donor" evidence="5">
    <location>
        <position position="191"/>
    </location>
</feature>
<evidence type="ECO:0000313" key="8">
    <source>
        <dbReference type="Proteomes" id="UP000179129"/>
    </source>
</evidence>
<reference evidence="7 8" key="1">
    <citation type="journal article" date="2016" name="Nat. Commun.">
        <title>Thousands of microbial genomes shed light on interconnected biogeochemical processes in an aquifer system.</title>
        <authorList>
            <person name="Anantharaman K."/>
            <person name="Brown C.T."/>
            <person name="Hug L.A."/>
            <person name="Sharon I."/>
            <person name="Castelle C.J."/>
            <person name="Probst A.J."/>
            <person name="Thomas B.C."/>
            <person name="Singh A."/>
            <person name="Wilkins M.J."/>
            <person name="Karaoz U."/>
            <person name="Brodie E.L."/>
            <person name="Williams K.H."/>
            <person name="Hubbard S.S."/>
            <person name="Banfield J.F."/>
        </authorList>
    </citation>
    <scope>NUCLEOTIDE SEQUENCE [LARGE SCALE GENOMIC DNA]</scope>
</reference>
<dbReference type="InterPro" id="IPR015883">
    <property type="entry name" value="Glyco_hydro_20_cat"/>
</dbReference>
<dbReference type="InterPro" id="IPR025705">
    <property type="entry name" value="Beta_hexosaminidase_sua/sub"/>
</dbReference>
<evidence type="ECO:0000256" key="2">
    <source>
        <dbReference type="ARBA" id="ARBA00006285"/>
    </source>
</evidence>
<evidence type="ECO:0000313" key="7">
    <source>
        <dbReference type="EMBL" id="OGG03232.1"/>
    </source>
</evidence>